<reference evidence="4" key="2">
    <citation type="submission" date="2023-05" db="EMBL/GenBank/DDBJ databases">
        <authorList>
            <consortium name="Lawrence Berkeley National Laboratory"/>
            <person name="Steindorff A."/>
            <person name="Hensen N."/>
            <person name="Bonometti L."/>
            <person name="Westerberg I."/>
            <person name="Brannstrom I.O."/>
            <person name="Guillou S."/>
            <person name="Cros-Aarteil S."/>
            <person name="Calhoun S."/>
            <person name="Haridas S."/>
            <person name="Kuo A."/>
            <person name="Mondo S."/>
            <person name="Pangilinan J."/>
            <person name="Riley R."/>
            <person name="Labutti K."/>
            <person name="Andreopoulos B."/>
            <person name="Lipzen A."/>
            <person name="Chen C."/>
            <person name="Yanf M."/>
            <person name="Daum C."/>
            <person name="Ng V."/>
            <person name="Clum A."/>
            <person name="Ohm R."/>
            <person name="Martin F."/>
            <person name="Silar P."/>
            <person name="Natvig D."/>
            <person name="Lalanne C."/>
            <person name="Gautier V."/>
            <person name="Ament-Velasquez S.L."/>
            <person name="Kruys A."/>
            <person name="Hutchinson M.I."/>
            <person name="Powell A.J."/>
            <person name="Barry K."/>
            <person name="Miller A.N."/>
            <person name="Grigoriev I.V."/>
            <person name="Debuchy R."/>
            <person name="Gladieux P."/>
            <person name="Thoren M.H."/>
            <person name="Johannesson H."/>
        </authorList>
    </citation>
    <scope>NUCLEOTIDE SEQUENCE</scope>
    <source>
        <strain evidence="4">PSN243</strain>
    </source>
</reference>
<evidence type="ECO:0000256" key="2">
    <source>
        <dbReference type="SAM" id="Phobius"/>
    </source>
</evidence>
<reference evidence="4" key="1">
    <citation type="journal article" date="2023" name="Mol. Phylogenet. Evol.">
        <title>Genome-scale phylogeny and comparative genomics of the fungal order Sordariales.</title>
        <authorList>
            <person name="Hensen N."/>
            <person name="Bonometti L."/>
            <person name="Westerberg I."/>
            <person name="Brannstrom I.O."/>
            <person name="Guillou S."/>
            <person name="Cros-Aarteil S."/>
            <person name="Calhoun S."/>
            <person name="Haridas S."/>
            <person name="Kuo A."/>
            <person name="Mondo S."/>
            <person name="Pangilinan J."/>
            <person name="Riley R."/>
            <person name="LaButti K."/>
            <person name="Andreopoulos B."/>
            <person name="Lipzen A."/>
            <person name="Chen C."/>
            <person name="Yan M."/>
            <person name="Daum C."/>
            <person name="Ng V."/>
            <person name="Clum A."/>
            <person name="Steindorff A."/>
            <person name="Ohm R.A."/>
            <person name="Martin F."/>
            <person name="Silar P."/>
            <person name="Natvig D.O."/>
            <person name="Lalanne C."/>
            <person name="Gautier V."/>
            <person name="Ament-Velasquez S.L."/>
            <person name="Kruys A."/>
            <person name="Hutchinson M.I."/>
            <person name="Powell A.J."/>
            <person name="Barry K."/>
            <person name="Miller A.N."/>
            <person name="Grigoriev I.V."/>
            <person name="Debuchy R."/>
            <person name="Gladieux P."/>
            <person name="Hiltunen Thoren M."/>
            <person name="Johannesson H."/>
        </authorList>
    </citation>
    <scope>NUCLEOTIDE SEQUENCE</scope>
    <source>
        <strain evidence="4">PSN243</strain>
    </source>
</reference>
<keyword evidence="5" id="KW-1185">Reference proteome</keyword>
<sequence>MMTMMFYPFVILVSSTWLGLAATLGPRGVDEFVILANCVGSPDGVDTKASHMADFETSPDVKGARVNSVTETAHGHTTLWEENVTSGTFGDGNVFTATIGRPVAQGEFAGTASASPGDFSCWRNHRKGLYIWDAYMCDGIYDCNRKGNTHLALDACHHSLIKILFQLDLRQPDQLATQSGSSGPKDRTPPAPEKDGTTRAAGIGGIIGGIAALLTVLGGIFDCWYKRRKERIRESEKQETPERRSGEDTDTPTTERPAVGVGS</sequence>
<keyword evidence="2" id="KW-0812">Transmembrane</keyword>
<keyword evidence="2" id="KW-0472">Membrane</keyword>
<keyword evidence="2" id="KW-1133">Transmembrane helix</keyword>
<feature type="compositionally biased region" description="Basic and acidic residues" evidence="1">
    <location>
        <begin position="232"/>
        <end position="247"/>
    </location>
</feature>
<dbReference type="Proteomes" id="UP001321760">
    <property type="component" value="Unassembled WGS sequence"/>
</dbReference>
<name>A0AAV9G3F1_9PEZI</name>
<evidence type="ECO:0000256" key="1">
    <source>
        <dbReference type="SAM" id="MobiDB-lite"/>
    </source>
</evidence>
<feature type="region of interest" description="Disordered" evidence="1">
    <location>
        <begin position="232"/>
        <end position="263"/>
    </location>
</feature>
<gene>
    <name evidence="4" type="ORF">QBC34DRAFT_444079</name>
</gene>
<organism evidence="4 5">
    <name type="scientific">Podospora aff. communis PSN243</name>
    <dbReference type="NCBI Taxonomy" id="3040156"/>
    <lineage>
        <taxon>Eukaryota</taxon>
        <taxon>Fungi</taxon>
        <taxon>Dikarya</taxon>
        <taxon>Ascomycota</taxon>
        <taxon>Pezizomycotina</taxon>
        <taxon>Sordariomycetes</taxon>
        <taxon>Sordariomycetidae</taxon>
        <taxon>Sordariales</taxon>
        <taxon>Podosporaceae</taxon>
        <taxon>Podospora</taxon>
    </lineage>
</organism>
<dbReference type="AlphaFoldDB" id="A0AAV9G3F1"/>
<feature type="transmembrane region" description="Helical" evidence="2">
    <location>
        <begin position="200"/>
        <end position="225"/>
    </location>
</feature>
<evidence type="ECO:0000313" key="4">
    <source>
        <dbReference type="EMBL" id="KAK4442575.1"/>
    </source>
</evidence>
<feature type="compositionally biased region" description="Basic and acidic residues" evidence="1">
    <location>
        <begin position="184"/>
        <end position="197"/>
    </location>
</feature>
<feature type="chain" id="PRO_5044001326" evidence="3">
    <location>
        <begin position="22"/>
        <end position="263"/>
    </location>
</feature>
<accession>A0AAV9G3F1</accession>
<keyword evidence="3" id="KW-0732">Signal</keyword>
<evidence type="ECO:0000313" key="5">
    <source>
        <dbReference type="Proteomes" id="UP001321760"/>
    </source>
</evidence>
<feature type="signal peptide" evidence="3">
    <location>
        <begin position="1"/>
        <end position="21"/>
    </location>
</feature>
<dbReference type="EMBL" id="MU866012">
    <property type="protein sequence ID" value="KAK4442575.1"/>
    <property type="molecule type" value="Genomic_DNA"/>
</dbReference>
<feature type="region of interest" description="Disordered" evidence="1">
    <location>
        <begin position="174"/>
        <end position="200"/>
    </location>
</feature>
<proteinExistence type="predicted"/>
<protein>
    <submittedName>
        <fullName evidence="4">Uncharacterized protein</fullName>
    </submittedName>
</protein>
<comment type="caution">
    <text evidence="4">The sequence shown here is derived from an EMBL/GenBank/DDBJ whole genome shotgun (WGS) entry which is preliminary data.</text>
</comment>
<evidence type="ECO:0000256" key="3">
    <source>
        <dbReference type="SAM" id="SignalP"/>
    </source>
</evidence>